<evidence type="ECO:0000313" key="2">
    <source>
        <dbReference type="Proteomes" id="UP000299084"/>
    </source>
</evidence>
<dbReference type="EMBL" id="JWIN03000002">
    <property type="protein sequence ID" value="KAB1282000.1"/>
    <property type="molecule type" value="Genomic_DNA"/>
</dbReference>
<accession>A0A5N4EF90</accession>
<sequence length="93" mass="10783">MFRFQKRKRLYAEHRLLCAGNYVASLVCTLVSCRGVVQSRLHVKSMIKFQKKMVLYVAAAIGHVKMTDDDLVYNIHLAVNFLVSLLKKNWQNI</sequence>
<evidence type="ECO:0000313" key="1">
    <source>
        <dbReference type="EMBL" id="KAB1282000.1"/>
    </source>
</evidence>
<dbReference type="Gene3D" id="3.30.190.20">
    <property type="match status" value="1"/>
</dbReference>
<dbReference type="AlphaFoldDB" id="A0A5N4EF90"/>
<gene>
    <name evidence="1" type="ORF">Cadr_000001393</name>
</gene>
<comment type="caution">
    <text evidence="1">The sequence shown here is derived from an EMBL/GenBank/DDBJ whole genome shotgun (WGS) entry which is preliminary data.</text>
</comment>
<organism evidence="1 2">
    <name type="scientific">Camelus dromedarius</name>
    <name type="common">Dromedary</name>
    <name type="synonym">Arabian camel</name>
    <dbReference type="NCBI Taxonomy" id="9838"/>
    <lineage>
        <taxon>Eukaryota</taxon>
        <taxon>Metazoa</taxon>
        <taxon>Chordata</taxon>
        <taxon>Craniata</taxon>
        <taxon>Vertebrata</taxon>
        <taxon>Euteleostomi</taxon>
        <taxon>Mammalia</taxon>
        <taxon>Eutheria</taxon>
        <taxon>Laurasiatheria</taxon>
        <taxon>Artiodactyla</taxon>
        <taxon>Tylopoda</taxon>
        <taxon>Camelidae</taxon>
        <taxon>Camelus</taxon>
    </lineage>
</organism>
<dbReference type="Proteomes" id="UP000299084">
    <property type="component" value="Unassembled WGS sequence"/>
</dbReference>
<dbReference type="GO" id="GO:0005840">
    <property type="term" value="C:ribosome"/>
    <property type="evidence" value="ECO:0007669"/>
    <property type="project" value="UniProtKB-KW"/>
</dbReference>
<dbReference type="InterPro" id="IPR023674">
    <property type="entry name" value="Ribosomal_uL1-like"/>
</dbReference>
<keyword evidence="1" id="KW-0687">Ribonucleoprotein</keyword>
<dbReference type="PROSITE" id="PS51257">
    <property type="entry name" value="PROKAR_LIPOPROTEIN"/>
    <property type="match status" value="1"/>
</dbReference>
<protein>
    <submittedName>
        <fullName evidence="1">60S ribosomal protein L10a</fullName>
    </submittedName>
</protein>
<dbReference type="SUPFAM" id="SSF56808">
    <property type="entry name" value="Ribosomal protein L1"/>
    <property type="match status" value="1"/>
</dbReference>
<keyword evidence="1" id="KW-0689">Ribosomal protein</keyword>
<name>A0A5N4EF90_CAMDR</name>
<proteinExistence type="predicted"/>
<keyword evidence="2" id="KW-1185">Reference proteome</keyword>
<reference evidence="1 2" key="1">
    <citation type="journal article" date="2019" name="Mol. Ecol. Resour.">
        <title>Improving Illumina assemblies with Hi-C and long reads: an example with the North African dromedary.</title>
        <authorList>
            <person name="Elbers J.P."/>
            <person name="Rogers M.F."/>
            <person name="Perelman P.L."/>
            <person name="Proskuryakova A.A."/>
            <person name="Serdyukova N.A."/>
            <person name="Johnson W.E."/>
            <person name="Horin P."/>
            <person name="Corander J."/>
            <person name="Murphy D."/>
            <person name="Burger P.A."/>
        </authorList>
    </citation>
    <scope>NUCLEOTIDE SEQUENCE [LARGE SCALE GENOMIC DNA]</scope>
    <source>
        <strain evidence="1">Drom800</strain>
        <tissue evidence="1">Blood</tissue>
    </source>
</reference>